<sequence length="2079" mass="224317">MADNFDAAAAVDRYLSGAAPTPETTLRASLQDAVGQNPDQAADWRRTAATIGVPIDTAQALPDWAKQQKALAGIDTSALAAMNPVTTSFLSDPTNAAIAHDDTENMGLIETLANSFRRGVPGLQQVLSATALRSNVGALEQFDAIAARIDAGEKPTSIRAADDPMGVAFMTPEQRAKFRASITTPIGGNIASVVQTQKERQAIPSPAVVDQVMKAETFKQAISAFMTDPVKFIASIGPESMVTNAPGLVAAIPAGMTGGPAAAAATLGTGSFITDYGSTIVEALTKAGVDVTKPEQVQAAVADPAIMNSVISQAIAHAAVVGTFDALSGGVASKLALPKGVATKLALKPVTRELANVAAQVPIQGALGAAGEAGGEIAAGQKLDPGNILAEFVGEAFTAPAEIASIATTQVRERIAEGRAAEAAAARIETLTKLVEASKLRERDPETFKAFVDQVAEGGDTPSELYINAEALANTLNQSGITMTELQALAPSVATQMQAENFVPGADLRIPVSELLAAPSEISATLVDHLRTSPEAMSRAEAGEFLKAQGEAIRTEVEAALSKREERDAFQASVNLARDHFKAELDLAGRFRPEVNEAYAQMLGNFYATQAQRAGMALPEFMQKYQLQVTGKTPARGQTLEQGASTIIGREDFLAMPADANGARSMDDFSDQTVARVEKAISAGQTVTLYADGKPQNIVAVSRGMMQDDKGQRWGLLMLASDTNGSNRIELGAAPSSSSATVGRASAPTAPVARHPRATLSFGEDITQAPSVIALLEGADLSSFLHESGHFFLEVQADLAARIQGKIADGDTVTAGERQVVDDMNTALKSFGIEGSPTETPLAQWQNMTLEEKRDHHEAFARSFEQYAMEGKAPSQALAGVFQRFRAWLVSVYKTLASLNVKLTDDVRAVMNRMLATDEAIQQAQDARNMGPLFESAERAGMTPEEYADYQALGQRATDTADAELSQRLLKDMKWMSGARDRALRARQKEVAAIRLEIRNQVSREVMAQPVYQAWQFLTGKQNRIAPGTVATENVDTVQESGRLRTSLVKEMDEFSAETLKQRRMLSEKDGMHPDIVAELFGYPSGQDLIVALAAAESPNVEIDTITDQRMLEQHGDIASRQALERAAEEAIHNEVRARVIATELKALAKATSVRESSDSLYTGGTVDVMARAAREYAAQVVARQKLKDLRPAQYTAAEARSAKLAVESLGNTAEAAMHKRNQLVNNFAAKAAFEAQAEITQANEFFKKVMKGTGEKVSKTRDFGMVQAARAILAEYGIGTKGESALKYLDSVAQDDPGMHAVLRDKIDALTANAKPAGEMTVDEFRGLVEEIQGLWYMAKRSRQVEIDGQLLERSAIQNDLVTRLHEIGVPARVPGEGQAVTNAERNLTRLQTLQAALRRVESWVGVKDGTQAMGPFRRYIWQPVKEAADAYRADKAKYIKQYKQLLETVDLGKSRIAAPELGYTFGFSRGGSGKQEILHAILHTGNESNKRKLLLGRGWATENENTHEIDTSRWDAFVARMIAEKVLTKADFDFAQGVWDLLESTKALAQKAHRDVFGRYFDEVTATEFTNEFGTYRGGYVPAMMDSEVVKDQATRALQEDENQTMAYAFPSTSKGFTKARVEHNKPLLLDLRTLSSHIDKVLLFSHMEQPIRDVRKVLTSKDVSEPLHRIDPQAFDGLLTPWLNRAARQTIETKVPGDNGTMRFFSKLRQRAGLAAMFVNVSNAAQQITGFSLAAVKVRPKYLLSAMGNYLIAPRQMSKTVAESSVYMATRMDNEVAAMTDAIDQILLNPNVYEKAQNWTAKHAYFMQSAVDNVMGPIIWTGAYNQALEQGHSTKDAARLADSAIRETQGSTLAEDVSRIETGNAFVRMFTQFAGYFNMQANLLGTEFSKAYHELGLRKGMGRGLYVFILGYLVPNMMAELIAQAFKGGPDDEDKDGSTLDDWIKSVVILGNVKTSLAMVPGVGQLANAGIATFVTKTPADDRITTSPAISMAESAVVGNIKTIKQLIENGEVDNGRRAVRDLATLISLTTGLPASAIARPLGYAVGTSENKIAPTGPVDTVRGLVTGTPSPESKR</sequence>
<feature type="region of interest" description="Disordered" evidence="1">
    <location>
        <begin position="2052"/>
        <end position="2079"/>
    </location>
</feature>
<dbReference type="InterPro" id="IPR040738">
    <property type="entry name" value="LPD22"/>
</dbReference>
<reference evidence="3 4" key="1">
    <citation type="submission" date="2018-12" db="EMBL/GenBank/DDBJ databases">
        <title>The genome sequences of Variovorax guangxiensis DSM 27352.</title>
        <authorList>
            <person name="Gao J."/>
            <person name="Sun J."/>
        </authorList>
    </citation>
    <scope>NUCLEOTIDE SEQUENCE [LARGE SCALE GENOMIC DNA]</scope>
    <source>
        <strain evidence="3 4">DSM 27352</strain>
    </source>
</reference>
<evidence type="ECO:0000313" key="4">
    <source>
        <dbReference type="Proteomes" id="UP000281118"/>
    </source>
</evidence>
<evidence type="ECO:0000259" key="2">
    <source>
        <dbReference type="Pfam" id="PF18834"/>
    </source>
</evidence>
<evidence type="ECO:0000256" key="1">
    <source>
        <dbReference type="SAM" id="MobiDB-lite"/>
    </source>
</evidence>
<evidence type="ECO:0000313" key="3">
    <source>
        <dbReference type="EMBL" id="RUR69078.1"/>
    </source>
</evidence>
<organism evidence="3 4">
    <name type="scientific">Variovorax guangxiensis</name>
    <dbReference type="NCBI Taxonomy" id="1775474"/>
    <lineage>
        <taxon>Bacteria</taxon>
        <taxon>Pseudomonadati</taxon>
        <taxon>Pseudomonadota</taxon>
        <taxon>Betaproteobacteria</taxon>
        <taxon>Burkholderiales</taxon>
        <taxon>Comamonadaceae</taxon>
        <taxon>Variovorax</taxon>
    </lineage>
</organism>
<dbReference type="OrthoDB" id="9041348at2"/>
<comment type="caution">
    <text evidence="3">The sequence shown here is derived from an EMBL/GenBank/DDBJ whole genome shotgun (WGS) entry which is preliminary data.</text>
</comment>
<gene>
    <name evidence="3" type="ORF">EJP67_18635</name>
</gene>
<name>A0A433MML2_9BURK</name>
<proteinExistence type="predicted"/>
<dbReference type="RefSeq" id="WP_126023192.1">
    <property type="nucleotide sequence ID" value="NZ_RXFT01000007.1"/>
</dbReference>
<protein>
    <recommendedName>
        <fullName evidence="2">Large polyvalent protein associated domain-containing protein</fullName>
    </recommendedName>
</protein>
<dbReference type="Pfam" id="PF18834">
    <property type="entry name" value="LPD22"/>
    <property type="match status" value="1"/>
</dbReference>
<feature type="domain" description="Large polyvalent protein associated" evidence="2">
    <location>
        <begin position="28"/>
        <end position="119"/>
    </location>
</feature>
<dbReference type="Proteomes" id="UP000281118">
    <property type="component" value="Unassembled WGS sequence"/>
</dbReference>
<dbReference type="EMBL" id="RXFT01000007">
    <property type="protein sequence ID" value="RUR69078.1"/>
    <property type="molecule type" value="Genomic_DNA"/>
</dbReference>
<accession>A0A433MML2</accession>